<dbReference type="AlphaFoldDB" id="A0A812K3X1"/>
<comment type="caution">
    <text evidence="1">The sequence shown here is derived from an EMBL/GenBank/DDBJ whole genome shotgun (WGS) entry which is preliminary data.</text>
</comment>
<organism evidence="1 2">
    <name type="scientific">Symbiodinium pilosum</name>
    <name type="common">Dinoflagellate</name>
    <dbReference type="NCBI Taxonomy" id="2952"/>
    <lineage>
        <taxon>Eukaryota</taxon>
        <taxon>Sar</taxon>
        <taxon>Alveolata</taxon>
        <taxon>Dinophyceae</taxon>
        <taxon>Suessiales</taxon>
        <taxon>Symbiodiniaceae</taxon>
        <taxon>Symbiodinium</taxon>
    </lineage>
</organism>
<gene>
    <name evidence="1" type="ORF">SPIL2461_LOCUS2557</name>
</gene>
<evidence type="ECO:0000313" key="1">
    <source>
        <dbReference type="EMBL" id="CAE7215361.1"/>
    </source>
</evidence>
<proteinExistence type="predicted"/>
<dbReference type="Proteomes" id="UP000649617">
    <property type="component" value="Unassembled WGS sequence"/>
</dbReference>
<sequence>MHEYALHGPLSLKMQAAALTWLVQAASTSTSGFQERRCGPSILVARMTTGRSF</sequence>
<protein>
    <submittedName>
        <fullName evidence="1">Uncharacterized protein</fullName>
    </submittedName>
</protein>
<accession>A0A812K3X1</accession>
<dbReference type="EMBL" id="CAJNIZ010002847">
    <property type="protein sequence ID" value="CAE7215361.1"/>
    <property type="molecule type" value="Genomic_DNA"/>
</dbReference>
<name>A0A812K3X1_SYMPI</name>
<reference evidence="1" key="1">
    <citation type="submission" date="2021-02" db="EMBL/GenBank/DDBJ databases">
        <authorList>
            <person name="Dougan E. K."/>
            <person name="Rhodes N."/>
            <person name="Thang M."/>
            <person name="Chan C."/>
        </authorList>
    </citation>
    <scope>NUCLEOTIDE SEQUENCE</scope>
</reference>
<evidence type="ECO:0000313" key="2">
    <source>
        <dbReference type="Proteomes" id="UP000649617"/>
    </source>
</evidence>
<keyword evidence="2" id="KW-1185">Reference proteome</keyword>